<dbReference type="Proteomes" id="UP000619260">
    <property type="component" value="Unassembled WGS sequence"/>
</dbReference>
<evidence type="ECO:0000256" key="7">
    <source>
        <dbReference type="SAM" id="Phobius"/>
    </source>
</evidence>
<dbReference type="InterPro" id="IPR007341">
    <property type="entry name" value="Transgly_assoc"/>
</dbReference>
<dbReference type="GO" id="GO:0005886">
    <property type="term" value="C:plasma membrane"/>
    <property type="evidence" value="ECO:0007669"/>
    <property type="project" value="UniProtKB-SubCell"/>
</dbReference>
<evidence type="ECO:0000313" key="9">
    <source>
        <dbReference type="Proteomes" id="UP000619260"/>
    </source>
</evidence>
<accession>A0A8J3YJR2</accession>
<reference evidence="8" key="1">
    <citation type="submission" date="2021-01" db="EMBL/GenBank/DDBJ databases">
        <title>Whole genome shotgun sequence of Virgisporangium aliadipatigenens NBRC 105644.</title>
        <authorList>
            <person name="Komaki H."/>
            <person name="Tamura T."/>
        </authorList>
    </citation>
    <scope>NUCLEOTIDE SEQUENCE</scope>
    <source>
        <strain evidence="8">NBRC 105644</strain>
    </source>
</reference>
<evidence type="ECO:0000256" key="6">
    <source>
        <dbReference type="ARBA" id="ARBA00023136"/>
    </source>
</evidence>
<keyword evidence="6 7" id="KW-0472">Membrane</keyword>
<evidence type="ECO:0000256" key="4">
    <source>
        <dbReference type="ARBA" id="ARBA00022692"/>
    </source>
</evidence>
<comment type="similarity">
    <text evidence="2">Belongs to the UPF0410 family.</text>
</comment>
<evidence type="ECO:0000313" key="8">
    <source>
        <dbReference type="EMBL" id="GIJ45201.1"/>
    </source>
</evidence>
<keyword evidence="5 7" id="KW-1133">Transmembrane helix</keyword>
<evidence type="ECO:0000256" key="5">
    <source>
        <dbReference type="ARBA" id="ARBA00022989"/>
    </source>
</evidence>
<keyword evidence="3" id="KW-1003">Cell membrane</keyword>
<dbReference type="AlphaFoldDB" id="A0A8J3YJR2"/>
<feature type="transmembrane region" description="Helical" evidence="7">
    <location>
        <begin position="66"/>
        <end position="85"/>
    </location>
</feature>
<dbReference type="PANTHER" id="PTHR33884:SF3">
    <property type="entry name" value="UPF0410 PROTEIN YMGE"/>
    <property type="match status" value="1"/>
</dbReference>
<sequence>MTVGGLLSALVVGLVIGVLGRIVLPGPQRIGILLTMLVGVVAAFVGTAIARGIGVADTAGIDWREVAIQVVVAAIGVGVVAAVMGRRATH</sequence>
<feature type="transmembrane region" description="Helical" evidence="7">
    <location>
        <begin position="6"/>
        <end position="24"/>
    </location>
</feature>
<keyword evidence="9" id="KW-1185">Reference proteome</keyword>
<evidence type="ECO:0000256" key="1">
    <source>
        <dbReference type="ARBA" id="ARBA00004651"/>
    </source>
</evidence>
<dbReference type="RefSeq" id="WP_203898746.1">
    <property type="nucleotide sequence ID" value="NZ_BOPF01000006.1"/>
</dbReference>
<comment type="caution">
    <text evidence="8">The sequence shown here is derived from an EMBL/GenBank/DDBJ whole genome shotgun (WGS) entry which is preliminary data.</text>
</comment>
<evidence type="ECO:0008006" key="10">
    <source>
        <dbReference type="Google" id="ProtNLM"/>
    </source>
</evidence>
<name>A0A8J3YJR2_9ACTN</name>
<gene>
    <name evidence="8" type="ORF">Val02_20870</name>
</gene>
<organism evidence="8 9">
    <name type="scientific">Virgisporangium aliadipatigenens</name>
    <dbReference type="NCBI Taxonomy" id="741659"/>
    <lineage>
        <taxon>Bacteria</taxon>
        <taxon>Bacillati</taxon>
        <taxon>Actinomycetota</taxon>
        <taxon>Actinomycetes</taxon>
        <taxon>Micromonosporales</taxon>
        <taxon>Micromonosporaceae</taxon>
        <taxon>Virgisporangium</taxon>
    </lineage>
</organism>
<keyword evidence="4 7" id="KW-0812">Transmembrane</keyword>
<dbReference type="PANTHER" id="PTHR33884">
    <property type="entry name" value="UPF0410 PROTEIN YMGE"/>
    <property type="match status" value="1"/>
</dbReference>
<protein>
    <recommendedName>
        <fullName evidence="10">GlsB/YeaQ/YmgE family stress response membrane protein</fullName>
    </recommendedName>
</protein>
<evidence type="ECO:0000256" key="3">
    <source>
        <dbReference type="ARBA" id="ARBA00022475"/>
    </source>
</evidence>
<proteinExistence type="inferred from homology"/>
<dbReference type="EMBL" id="BOPF01000006">
    <property type="protein sequence ID" value="GIJ45201.1"/>
    <property type="molecule type" value="Genomic_DNA"/>
</dbReference>
<feature type="transmembrane region" description="Helical" evidence="7">
    <location>
        <begin position="31"/>
        <end position="54"/>
    </location>
</feature>
<evidence type="ECO:0000256" key="2">
    <source>
        <dbReference type="ARBA" id="ARBA00011006"/>
    </source>
</evidence>
<comment type="subcellular location">
    <subcellularLocation>
        <location evidence="1">Cell membrane</location>
        <topology evidence="1">Multi-pass membrane protein</topology>
    </subcellularLocation>
</comment>